<gene>
    <name evidence="1" type="ORF">CTOB1V02_LOCUS9696</name>
</gene>
<protein>
    <submittedName>
        <fullName evidence="1">Uncharacterized protein</fullName>
    </submittedName>
</protein>
<evidence type="ECO:0000313" key="1">
    <source>
        <dbReference type="EMBL" id="CAD7231853.1"/>
    </source>
</evidence>
<proteinExistence type="predicted"/>
<organism evidence="1">
    <name type="scientific">Cyprideis torosa</name>
    <dbReference type="NCBI Taxonomy" id="163714"/>
    <lineage>
        <taxon>Eukaryota</taxon>
        <taxon>Metazoa</taxon>
        <taxon>Ecdysozoa</taxon>
        <taxon>Arthropoda</taxon>
        <taxon>Crustacea</taxon>
        <taxon>Oligostraca</taxon>
        <taxon>Ostracoda</taxon>
        <taxon>Podocopa</taxon>
        <taxon>Podocopida</taxon>
        <taxon>Cytherocopina</taxon>
        <taxon>Cytheroidea</taxon>
        <taxon>Cytherideidae</taxon>
        <taxon>Cyprideis</taxon>
    </lineage>
</organism>
<accession>A0A7R8ZP48</accession>
<dbReference type="EMBL" id="OB663943">
    <property type="protein sequence ID" value="CAD7231853.1"/>
    <property type="molecule type" value="Genomic_DNA"/>
</dbReference>
<dbReference type="AlphaFoldDB" id="A0A7R8ZP48"/>
<name>A0A7R8ZP48_9CRUS</name>
<sequence>MPSRLGSSLWSHPEGMCCGRITTPPVLQDDTRTRDMGYDHFNESRDMGLVTMGFASGFPSGGDEQPAFPETADLSHNQIVKVSGDAFRGLSKLNSL</sequence>
<reference evidence="1" key="1">
    <citation type="submission" date="2020-11" db="EMBL/GenBank/DDBJ databases">
        <authorList>
            <person name="Tran Van P."/>
        </authorList>
    </citation>
    <scope>NUCLEOTIDE SEQUENCE</scope>
</reference>